<dbReference type="Proteomes" id="UP000758603">
    <property type="component" value="Unassembled WGS sequence"/>
</dbReference>
<comment type="caution">
    <text evidence="1">The sequence shown here is derived from an EMBL/GenBank/DDBJ whole genome shotgun (WGS) entry which is preliminary data.</text>
</comment>
<evidence type="ECO:0000313" key="2">
    <source>
        <dbReference type="Proteomes" id="UP000758603"/>
    </source>
</evidence>
<dbReference type="RefSeq" id="XP_045963710.1">
    <property type="nucleotide sequence ID" value="XM_046099118.1"/>
</dbReference>
<gene>
    <name evidence="1" type="ORF">BKA67DRAFT_529722</name>
</gene>
<evidence type="ECO:0000313" key="1">
    <source>
        <dbReference type="EMBL" id="KAH6659579.1"/>
    </source>
</evidence>
<sequence length="162" mass="17875">MAFIVHSSHIVSMDERFMVGVKAYLKAIEAKGIATQTSYMGVLMYSDDPMQCQPANEGLECLLGEEGTGFFLPREVGTVFGLVRHGFPFASDYGELVRRNDRMPVPQGTGTGKKAAATPIEVQASLIAAIEYFLYNLVSFFNFILVFEPLSCVDEEFEPAEV</sequence>
<reference evidence="1" key="1">
    <citation type="journal article" date="2021" name="Nat. Commun.">
        <title>Genetic determinants of endophytism in the Arabidopsis root mycobiome.</title>
        <authorList>
            <person name="Mesny F."/>
            <person name="Miyauchi S."/>
            <person name="Thiergart T."/>
            <person name="Pickel B."/>
            <person name="Atanasova L."/>
            <person name="Karlsson M."/>
            <person name="Huettel B."/>
            <person name="Barry K.W."/>
            <person name="Haridas S."/>
            <person name="Chen C."/>
            <person name="Bauer D."/>
            <person name="Andreopoulos W."/>
            <person name="Pangilinan J."/>
            <person name="LaButti K."/>
            <person name="Riley R."/>
            <person name="Lipzen A."/>
            <person name="Clum A."/>
            <person name="Drula E."/>
            <person name="Henrissat B."/>
            <person name="Kohler A."/>
            <person name="Grigoriev I.V."/>
            <person name="Martin F.M."/>
            <person name="Hacquard S."/>
        </authorList>
    </citation>
    <scope>NUCLEOTIDE SEQUENCE</scope>
    <source>
        <strain evidence="1">MPI-SDFR-AT-0073</strain>
    </source>
</reference>
<dbReference type="AlphaFoldDB" id="A0A9P8UX54"/>
<protein>
    <submittedName>
        <fullName evidence="1">Uncharacterized protein</fullName>
    </submittedName>
</protein>
<organism evidence="1 2">
    <name type="scientific">Truncatella angustata</name>
    <dbReference type="NCBI Taxonomy" id="152316"/>
    <lineage>
        <taxon>Eukaryota</taxon>
        <taxon>Fungi</taxon>
        <taxon>Dikarya</taxon>
        <taxon>Ascomycota</taxon>
        <taxon>Pezizomycotina</taxon>
        <taxon>Sordariomycetes</taxon>
        <taxon>Xylariomycetidae</taxon>
        <taxon>Amphisphaeriales</taxon>
        <taxon>Sporocadaceae</taxon>
        <taxon>Truncatella</taxon>
    </lineage>
</organism>
<name>A0A9P8UX54_9PEZI</name>
<dbReference type="EMBL" id="JAGPXC010000001">
    <property type="protein sequence ID" value="KAH6659579.1"/>
    <property type="molecule type" value="Genomic_DNA"/>
</dbReference>
<dbReference type="GeneID" id="70128010"/>
<keyword evidence="2" id="KW-1185">Reference proteome</keyword>
<accession>A0A9P8UX54</accession>
<proteinExistence type="predicted"/>